<sequence>MTQLLIHQPDTGAEASDQTLFGGRPSAPAHAVTWPLCRECGGAMQFQGQIRTGDDELLLLFMCQNDPGGCEEWDADAGGNRAIAVRAHALQLLQPPGQGETLRSTRYGTVLQSMENPSYEQARQEWIARSGQPGREVLGQQGGQPSWLQSEETPNCDACAQPMEFVAQLEEGPNWENDMNFGGGGCAYVFRCGCQGTPAKSAKWLWQC</sequence>
<dbReference type="Proteomes" id="UP001240697">
    <property type="component" value="Chromosome"/>
</dbReference>
<evidence type="ECO:0000313" key="1">
    <source>
        <dbReference type="EMBL" id="WHS66904.1"/>
    </source>
</evidence>
<evidence type="ECO:0008006" key="3">
    <source>
        <dbReference type="Google" id="ProtNLM"/>
    </source>
</evidence>
<accession>A0ABY8SYE4</accession>
<organism evidence="1 2">
    <name type="scientific">Comamonas resistens</name>
    <dbReference type="NCBI Taxonomy" id="3046670"/>
    <lineage>
        <taxon>Bacteria</taxon>
        <taxon>Pseudomonadati</taxon>
        <taxon>Pseudomonadota</taxon>
        <taxon>Betaproteobacteria</taxon>
        <taxon>Burkholderiales</taxon>
        <taxon>Comamonadaceae</taxon>
        <taxon>Comamonas</taxon>
    </lineage>
</organism>
<evidence type="ECO:0000313" key="2">
    <source>
        <dbReference type="Proteomes" id="UP001240697"/>
    </source>
</evidence>
<reference evidence="1 2" key="1">
    <citation type="submission" date="2023-05" db="EMBL/GenBank/DDBJ databases">
        <authorList>
            <person name="Yin Y."/>
            <person name="Lu Z."/>
        </authorList>
    </citation>
    <scope>NUCLEOTIDE SEQUENCE [LARGE SCALE GENOMIC DNA]</scope>
    <source>
        <strain evidence="1 2">ZM22</strain>
    </source>
</reference>
<protein>
    <recommendedName>
        <fullName evidence="3">DUF1963 domain-containing protein</fullName>
    </recommendedName>
</protein>
<name>A0ABY8SYE4_9BURK</name>
<keyword evidence="2" id="KW-1185">Reference proteome</keyword>
<proteinExistence type="predicted"/>
<dbReference type="RefSeq" id="WP_283487978.1">
    <property type="nucleotide sequence ID" value="NZ_CP125947.1"/>
</dbReference>
<gene>
    <name evidence="1" type="ORF">QMY55_07185</name>
</gene>
<dbReference type="EMBL" id="CP125947">
    <property type="protein sequence ID" value="WHS66904.1"/>
    <property type="molecule type" value="Genomic_DNA"/>
</dbReference>